<accession>A0A1H7YP33</accession>
<dbReference type="Gene3D" id="3.40.50.1390">
    <property type="entry name" value="Resolvase, N-terminal catalytic domain"/>
    <property type="match status" value="1"/>
</dbReference>
<dbReference type="EMBL" id="FOCG01000001">
    <property type="protein sequence ID" value="SEM47057.1"/>
    <property type="molecule type" value="Genomic_DNA"/>
</dbReference>
<reference evidence="3 4" key="1">
    <citation type="submission" date="2016-10" db="EMBL/GenBank/DDBJ databases">
        <authorList>
            <person name="de Groot N.N."/>
        </authorList>
    </citation>
    <scope>NUCLEOTIDE SEQUENCE [LARGE SCALE GENOMIC DNA]</scope>
    <source>
        <strain evidence="3 4">CGMCC 1.5070</strain>
    </source>
</reference>
<protein>
    <submittedName>
        <fullName evidence="3">Site-specific DNA recombinase</fullName>
    </submittedName>
</protein>
<sequence length="523" mass="60008">MLAAIYCRLSKEDMIPFGHGEKVQESESIQNQKSLLTEYATEHGWNIYEIYCDEDYSGIDSERPAFCRLLEDAEQRKFEIVLCKTQSRFTRDMELVERYIHNRFVLWGIRFIAVVDHVDTEIKGNKKARQINGLINEWYLEDLSENIKAVFRHKRSTGQYIGGFPVYGYQKSQSDKNKLVIDEQAAAVVRRIFALYLAGNGKQQIASLLNAEGIANPTKYKQQKGWNYVNGAQRNHLGLWNKTSVGRILKNQMYIGDLVQGTRKKVNYKSKELVAVPKEDWVIVPNTHEAIIDREVFASVAKLLGEHTKSSGNGKTHLLAGKVRCMDCGSAMLKVSNSSANYARCYLRCKLYATDKSCCSNHSIRLDRLEKEVSDRLKKYIQLYYTPCWGNLLSDTDGEEKHIASLQKQIACLQADVLRHEKALQDLYLDKSAGVIEAEQFAQLNRAYLKDSQRLKSRIFVLAQELDKTKSNTDKTALQGKVLQWLDFDTAPRELINVFIESVEIGKRNLQTNEQNILIHWQI</sequence>
<gene>
    <name evidence="3" type="ORF">SAMN05216180_0117</name>
</gene>
<feature type="domain" description="Resolvase/invertase-type recombinase catalytic" evidence="1">
    <location>
        <begin position="2"/>
        <end position="158"/>
    </location>
</feature>
<dbReference type="Pfam" id="PF13408">
    <property type="entry name" value="Zn_ribbon_recom"/>
    <property type="match status" value="1"/>
</dbReference>
<dbReference type="Proteomes" id="UP000199158">
    <property type="component" value="Unassembled WGS sequence"/>
</dbReference>
<dbReference type="Pfam" id="PF00239">
    <property type="entry name" value="Resolvase"/>
    <property type="match status" value="1"/>
</dbReference>
<dbReference type="GO" id="GO:0003677">
    <property type="term" value="F:DNA binding"/>
    <property type="evidence" value="ECO:0007669"/>
    <property type="project" value="InterPro"/>
</dbReference>
<evidence type="ECO:0000313" key="4">
    <source>
        <dbReference type="Proteomes" id="UP000199158"/>
    </source>
</evidence>
<proteinExistence type="predicted"/>
<dbReference type="PANTHER" id="PTHR30461:SF23">
    <property type="entry name" value="DNA RECOMBINASE-RELATED"/>
    <property type="match status" value="1"/>
</dbReference>
<dbReference type="InterPro" id="IPR011109">
    <property type="entry name" value="DNA_bind_recombinase_dom"/>
</dbReference>
<dbReference type="AlphaFoldDB" id="A0A1H7YP33"/>
<dbReference type="InterPro" id="IPR006119">
    <property type="entry name" value="Resolv_N"/>
</dbReference>
<dbReference type="OrthoDB" id="9784557at2"/>
<dbReference type="Gene3D" id="3.90.1750.20">
    <property type="entry name" value="Putative Large Serine Recombinase, Chain B, Domain 2"/>
    <property type="match status" value="1"/>
</dbReference>
<evidence type="ECO:0000259" key="1">
    <source>
        <dbReference type="PROSITE" id="PS51736"/>
    </source>
</evidence>
<dbReference type="PROSITE" id="PS51736">
    <property type="entry name" value="RECOMBINASES_3"/>
    <property type="match status" value="1"/>
</dbReference>
<dbReference type="InterPro" id="IPR050639">
    <property type="entry name" value="SSR_resolvase"/>
</dbReference>
<feature type="domain" description="Recombinase" evidence="2">
    <location>
        <begin position="166"/>
        <end position="310"/>
    </location>
</feature>
<organism evidence="3 4">
    <name type="scientific">Hydrogenoanaerobacterium saccharovorans</name>
    <dbReference type="NCBI Taxonomy" id="474960"/>
    <lineage>
        <taxon>Bacteria</taxon>
        <taxon>Bacillati</taxon>
        <taxon>Bacillota</taxon>
        <taxon>Clostridia</taxon>
        <taxon>Eubacteriales</taxon>
        <taxon>Oscillospiraceae</taxon>
        <taxon>Hydrogenoanaerobacterium</taxon>
    </lineage>
</organism>
<keyword evidence="4" id="KW-1185">Reference proteome</keyword>
<name>A0A1H7YP33_9FIRM</name>
<dbReference type="SMART" id="SM00857">
    <property type="entry name" value="Resolvase"/>
    <property type="match status" value="1"/>
</dbReference>
<evidence type="ECO:0000313" key="3">
    <source>
        <dbReference type="EMBL" id="SEM47057.1"/>
    </source>
</evidence>
<evidence type="ECO:0000259" key="2">
    <source>
        <dbReference type="PROSITE" id="PS51737"/>
    </source>
</evidence>
<dbReference type="RefSeq" id="WP_092750614.1">
    <property type="nucleotide sequence ID" value="NZ_FOCG01000001.1"/>
</dbReference>
<dbReference type="GO" id="GO:0000150">
    <property type="term" value="F:DNA strand exchange activity"/>
    <property type="evidence" value="ECO:0007669"/>
    <property type="project" value="InterPro"/>
</dbReference>
<dbReference type="PANTHER" id="PTHR30461">
    <property type="entry name" value="DNA-INVERTASE FROM LAMBDOID PROPHAGE"/>
    <property type="match status" value="1"/>
</dbReference>
<dbReference type="SUPFAM" id="SSF53041">
    <property type="entry name" value="Resolvase-like"/>
    <property type="match status" value="1"/>
</dbReference>
<dbReference type="InterPro" id="IPR036162">
    <property type="entry name" value="Resolvase-like_N_sf"/>
</dbReference>
<dbReference type="Pfam" id="PF07508">
    <property type="entry name" value="Recombinase"/>
    <property type="match status" value="1"/>
</dbReference>
<dbReference type="InterPro" id="IPR038109">
    <property type="entry name" value="DNA_bind_recomb_sf"/>
</dbReference>
<dbReference type="InterPro" id="IPR025827">
    <property type="entry name" value="Zn_ribbon_recom_dom"/>
</dbReference>
<dbReference type="STRING" id="474960.SAMN05216180_0117"/>
<dbReference type="PROSITE" id="PS51737">
    <property type="entry name" value="RECOMBINASE_DNA_BIND"/>
    <property type="match status" value="1"/>
</dbReference>